<reference evidence="1" key="1">
    <citation type="submission" date="2020-08" db="EMBL/GenBank/DDBJ databases">
        <title>Multicomponent nature underlies the extraordinary mechanical properties of spider dragline silk.</title>
        <authorList>
            <person name="Kono N."/>
            <person name="Nakamura H."/>
            <person name="Mori M."/>
            <person name="Yoshida Y."/>
            <person name="Ohtoshi R."/>
            <person name="Malay A.D."/>
            <person name="Moran D.A.P."/>
            <person name="Tomita M."/>
            <person name="Numata K."/>
            <person name="Arakawa K."/>
        </authorList>
    </citation>
    <scope>NUCLEOTIDE SEQUENCE</scope>
</reference>
<name>A0A8X6PNH9_NEPPI</name>
<gene>
    <name evidence="1" type="primary">AVEN_239454_1</name>
    <name evidence="1" type="ORF">NPIL_580321</name>
</gene>
<evidence type="ECO:0000313" key="2">
    <source>
        <dbReference type="Proteomes" id="UP000887013"/>
    </source>
</evidence>
<protein>
    <submittedName>
        <fullName evidence="1">Uncharacterized protein</fullName>
    </submittedName>
</protein>
<organism evidence="1 2">
    <name type="scientific">Nephila pilipes</name>
    <name type="common">Giant wood spider</name>
    <name type="synonym">Nephila maculata</name>
    <dbReference type="NCBI Taxonomy" id="299642"/>
    <lineage>
        <taxon>Eukaryota</taxon>
        <taxon>Metazoa</taxon>
        <taxon>Ecdysozoa</taxon>
        <taxon>Arthropoda</taxon>
        <taxon>Chelicerata</taxon>
        <taxon>Arachnida</taxon>
        <taxon>Araneae</taxon>
        <taxon>Araneomorphae</taxon>
        <taxon>Entelegynae</taxon>
        <taxon>Araneoidea</taxon>
        <taxon>Nephilidae</taxon>
        <taxon>Nephila</taxon>
    </lineage>
</organism>
<dbReference type="OrthoDB" id="6435713at2759"/>
<dbReference type="AlphaFoldDB" id="A0A8X6PNH9"/>
<keyword evidence="2" id="KW-1185">Reference proteome</keyword>
<evidence type="ECO:0000313" key="1">
    <source>
        <dbReference type="EMBL" id="GFT73349.1"/>
    </source>
</evidence>
<accession>A0A8X6PNH9</accession>
<dbReference type="Proteomes" id="UP000887013">
    <property type="component" value="Unassembled WGS sequence"/>
</dbReference>
<comment type="caution">
    <text evidence="1">The sequence shown here is derived from an EMBL/GenBank/DDBJ whole genome shotgun (WGS) entry which is preliminary data.</text>
</comment>
<dbReference type="EMBL" id="BMAW01021537">
    <property type="protein sequence ID" value="GFT73349.1"/>
    <property type="molecule type" value="Genomic_DNA"/>
</dbReference>
<proteinExistence type="predicted"/>
<sequence length="134" mass="15433">MNYENELLPILFVVVSKYMKQDKYAVTTFTGKFVDNVKNCKPKFSMKKVVYQSDGDGKYLKQKFSICLGIIIYEELEWHFTATSHSNGAIYGLGGALKLRLREATLPKKIDPHTVEEFVTFTKNYGVICFTKRK</sequence>